<proteinExistence type="predicted"/>
<dbReference type="SUPFAM" id="SSF81606">
    <property type="entry name" value="PP2C-like"/>
    <property type="match status" value="1"/>
</dbReference>
<dbReference type="GO" id="GO:0004741">
    <property type="term" value="F:[pyruvate dehydrogenase (acetyl-transferring)]-phosphatase activity"/>
    <property type="evidence" value="ECO:0000318"/>
    <property type="project" value="GO_Central"/>
</dbReference>
<dbReference type="CDD" id="cd00143">
    <property type="entry name" value="PP2Cc"/>
    <property type="match status" value="1"/>
</dbReference>
<gene>
    <name evidence="3" type="primary">ptc5</name>
    <name evidence="2" type="ORF">SJAG_03310</name>
</gene>
<accession>B6K3W6</accession>
<reference evidence="2 4" key="1">
    <citation type="journal article" date="2011" name="Science">
        <title>Comparative functional genomics of the fission yeasts.</title>
        <authorList>
            <person name="Rhind N."/>
            <person name="Chen Z."/>
            <person name="Yassour M."/>
            <person name="Thompson D.A."/>
            <person name="Haas B.J."/>
            <person name="Habib N."/>
            <person name="Wapinski I."/>
            <person name="Roy S."/>
            <person name="Lin M.F."/>
            <person name="Heiman D.I."/>
            <person name="Young S.K."/>
            <person name="Furuya K."/>
            <person name="Guo Y."/>
            <person name="Pidoux A."/>
            <person name="Chen H.M."/>
            <person name="Robbertse B."/>
            <person name="Goldberg J.M."/>
            <person name="Aoki K."/>
            <person name="Bayne E.H."/>
            <person name="Berlin A.M."/>
            <person name="Desjardins C.A."/>
            <person name="Dobbs E."/>
            <person name="Dukaj L."/>
            <person name="Fan L."/>
            <person name="FitzGerald M.G."/>
            <person name="French C."/>
            <person name="Gujja S."/>
            <person name="Hansen K."/>
            <person name="Keifenheim D."/>
            <person name="Levin J.Z."/>
            <person name="Mosher R.A."/>
            <person name="Mueller C.A."/>
            <person name="Pfiffner J."/>
            <person name="Priest M."/>
            <person name="Russ C."/>
            <person name="Smialowska A."/>
            <person name="Swoboda P."/>
            <person name="Sykes S.M."/>
            <person name="Vaughn M."/>
            <person name="Vengrova S."/>
            <person name="Yoder R."/>
            <person name="Zeng Q."/>
            <person name="Allshire R."/>
            <person name="Baulcombe D."/>
            <person name="Birren B.W."/>
            <person name="Brown W."/>
            <person name="Ekwall K."/>
            <person name="Kellis M."/>
            <person name="Leatherwood J."/>
            <person name="Levin H."/>
            <person name="Margalit H."/>
            <person name="Martienssen R."/>
            <person name="Nieduszynski C.A."/>
            <person name="Spatafora J.W."/>
            <person name="Friedman N."/>
            <person name="Dalgaard J.Z."/>
            <person name="Baumann P."/>
            <person name="Niki H."/>
            <person name="Regev A."/>
            <person name="Nusbaum C."/>
        </authorList>
    </citation>
    <scope>NUCLEOTIDE SEQUENCE [LARGE SCALE GENOMIC DNA]</scope>
    <source>
        <strain evidence="4">yFS275 / FY16936</strain>
    </source>
</reference>
<dbReference type="JaponicusDB" id="SJAG_03310">
    <property type="gene designation" value="ptc5"/>
</dbReference>
<dbReference type="EMBL" id="KE651167">
    <property type="protein sequence ID" value="EEB08173.1"/>
    <property type="molecule type" value="Genomic_DNA"/>
</dbReference>
<evidence type="ECO:0000313" key="2">
    <source>
        <dbReference type="EMBL" id="EEB08173.1"/>
    </source>
</evidence>
<dbReference type="Proteomes" id="UP000001744">
    <property type="component" value="Unassembled WGS sequence"/>
</dbReference>
<keyword evidence="4" id="KW-1185">Reference proteome</keyword>
<dbReference type="InterPro" id="IPR036457">
    <property type="entry name" value="PPM-type-like_dom_sf"/>
</dbReference>
<evidence type="ECO:0000313" key="3">
    <source>
        <dbReference type="JaponicusDB" id="SJAG_03310"/>
    </source>
</evidence>
<dbReference type="GO" id="GO:0005739">
    <property type="term" value="C:mitochondrion"/>
    <property type="evidence" value="ECO:0000318"/>
    <property type="project" value="GO_Central"/>
</dbReference>
<dbReference type="InterPro" id="IPR001932">
    <property type="entry name" value="PPM-type_phosphatase-like_dom"/>
</dbReference>
<dbReference type="InterPro" id="IPR015655">
    <property type="entry name" value="PP2C"/>
</dbReference>
<dbReference type="GeneID" id="7052477"/>
<evidence type="ECO:0000259" key="1">
    <source>
        <dbReference type="PROSITE" id="PS51746"/>
    </source>
</evidence>
<dbReference type="OMA" id="DHNAWNP"/>
<dbReference type="RefSeq" id="XP_002174466.1">
    <property type="nucleotide sequence ID" value="XM_002174430.2"/>
</dbReference>
<dbReference type="HOGENOM" id="CLU_021928_0_0_1"/>
<dbReference type="SMART" id="SM00332">
    <property type="entry name" value="PP2Cc"/>
    <property type="match status" value="1"/>
</dbReference>
<dbReference type="PANTHER" id="PTHR13832:SF792">
    <property type="entry name" value="GM14286P"/>
    <property type="match status" value="1"/>
</dbReference>
<protein>
    <submittedName>
        <fullName evidence="2">Pyruvate dehydrogenase phosphatase</fullName>
    </submittedName>
</protein>
<evidence type="ECO:0000313" key="4">
    <source>
        <dbReference type="Proteomes" id="UP000001744"/>
    </source>
</evidence>
<sequence>MTASSSRFRGFFYESARLLRRRMFLATAATTLVAAGALSARFTRRPVLLDQPVRKQEAIHYPSKARTPPKTPDEVSARLRELQRTVLLRKDGIYRYDWNQVASNDPCEDDHDERTVSDVDEGNWYFWGVYDGHSGWNTSLFLRDHLVTAVVDELKFACRHAAKQNACPTPAALGDCMKKAFVQVDDTIVRDHVTRVFKGPVSLQQAASLLLPALSGSCALLAAYSAKSQNLQVACTGDSRAVLGVRSKDNRGWETVPMSADQTGANPSEAERLQAEHPGETVLTNNRILGRLMPSRAFGDAKYKWTSEVAARLYREYFALRPLPTKTPPYVTAEPVVQVQRIEPSRQSFLILATDGLWDTMSSERAVQLVGEWIESGQLDGKGARSTARQLFSSSSATPVKDSNAATHLIRHALGGEDKRVSSLLTLTYPVSRRYRDDITVTVVFFDYGN</sequence>
<feature type="domain" description="PPM-type phosphatase" evidence="1">
    <location>
        <begin position="93"/>
        <end position="446"/>
    </location>
</feature>
<dbReference type="PROSITE" id="PS51746">
    <property type="entry name" value="PPM_2"/>
    <property type="match status" value="1"/>
</dbReference>
<dbReference type="VEuPathDB" id="FungiDB:SJAG_03310"/>
<dbReference type="OrthoDB" id="420076at2759"/>
<name>B6K3W6_SCHJY</name>
<dbReference type="PANTHER" id="PTHR13832">
    <property type="entry name" value="PROTEIN PHOSPHATASE 2C"/>
    <property type="match status" value="1"/>
</dbReference>
<keyword evidence="2" id="KW-0670">Pyruvate</keyword>
<organism evidence="2 4">
    <name type="scientific">Schizosaccharomyces japonicus (strain yFS275 / FY16936)</name>
    <name type="common">Fission yeast</name>
    <dbReference type="NCBI Taxonomy" id="402676"/>
    <lineage>
        <taxon>Eukaryota</taxon>
        <taxon>Fungi</taxon>
        <taxon>Dikarya</taxon>
        <taxon>Ascomycota</taxon>
        <taxon>Taphrinomycotina</taxon>
        <taxon>Schizosaccharomycetes</taxon>
        <taxon>Schizosaccharomycetales</taxon>
        <taxon>Schizosaccharomycetaceae</taxon>
        <taxon>Schizosaccharomyces</taxon>
    </lineage>
</organism>
<dbReference type="Pfam" id="PF00481">
    <property type="entry name" value="PP2C"/>
    <property type="match status" value="1"/>
</dbReference>
<dbReference type="STRING" id="402676.B6K3W6"/>
<dbReference type="eggNOG" id="KOG0700">
    <property type="taxonomic scope" value="Eukaryota"/>
</dbReference>
<dbReference type="Gene3D" id="3.60.40.10">
    <property type="entry name" value="PPM-type phosphatase domain"/>
    <property type="match status" value="1"/>
</dbReference>
<dbReference type="AlphaFoldDB" id="B6K3W6"/>